<dbReference type="SUPFAM" id="SSF56024">
    <property type="entry name" value="Phospholipase D/nuclease"/>
    <property type="match status" value="2"/>
</dbReference>
<dbReference type="PANTHER" id="PTHR21248">
    <property type="entry name" value="CARDIOLIPIN SYNTHASE"/>
    <property type="match status" value="1"/>
</dbReference>
<keyword evidence="3" id="KW-0808">Transferase</keyword>
<feature type="domain" description="PLD phosphodiesterase" evidence="10">
    <location>
        <begin position="228"/>
        <end position="255"/>
    </location>
</feature>
<dbReference type="Pfam" id="PF13091">
    <property type="entry name" value="PLDc_2"/>
    <property type="match status" value="2"/>
</dbReference>
<evidence type="ECO:0000313" key="11">
    <source>
        <dbReference type="EMBL" id="KAD4060107.1"/>
    </source>
</evidence>
<dbReference type="InterPro" id="IPR001736">
    <property type="entry name" value="PLipase_D/transphosphatidylase"/>
</dbReference>
<comment type="caution">
    <text evidence="11">The sequence shown here is derived from an EMBL/GenBank/DDBJ whole genome shotgun (WGS) entry which is preliminary data.</text>
</comment>
<keyword evidence="5" id="KW-0677">Repeat</keyword>
<keyword evidence="4 9" id="KW-0812">Transmembrane</keyword>
<evidence type="ECO:0000313" key="12">
    <source>
        <dbReference type="Proteomes" id="UP000326852"/>
    </source>
</evidence>
<evidence type="ECO:0000256" key="1">
    <source>
        <dbReference type="ARBA" id="ARBA00004236"/>
    </source>
</evidence>
<dbReference type="InterPro" id="IPR022924">
    <property type="entry name" value="Cardiolipin_synthase"/>
</dbReference>
<dbReference type="GO" id="GO:0032049">
    <property type="term" value="P:cardiolipin biosynthetic process"/>
    <property type="evidence" value="ECO:0007669"/>
    <property type="project" value="UniProtKB-UniRule"/>
</dbReference>
<comment type="subcellular location">
    <subcellularLocation>
        <location evidence="1">Cell membrane</location>
    </subcellularLocation>
</comment>
<keyword evidence="2" id="KW-1003">Cell membrane</keyword>
<evidence type="ECO:0000256" key="7">
    <source>
        <dbReference type="ARBA" id="ARBA00023136"/>
    </source>
</evidence>
<evidence type="ECO:0000256" key="9">
    <source>
        <dbReference type="SAM" id="Phobius"/>
    </source>
</evidence>
<feature type="transmembrane region" description="Helical" evidence="9">
    <location>
        <begin position="49"/>
        <end position="69"/>
    </location>
</feature>
<feature type="domain" description="PLD phosphodiesterase" evidence="10">
    <location>
        <begin position="409"/>
        <end position="436"/>
    </location>
</feature>
<name>A0A5N6MT23_9MICC</name>
<dbReference type="AlphaFoldDB" id="A0A5N6MT23"/>
<accession>A0A5N6MT23</accession>
<proteinExistence type="predicted"/>
<evidence type="ECO:0000259" key="10">
    <source>
        <dbReference type="PROSITE" id="PS50035"/>
    </source>
</evidence>
<evidence type="ECO:0000256" key="6">
    <source>
        <dbReference type="ARBA" id="ARBA00022989"/>
    </source>
</evidence>
<dbReference type="NCBIfam" id="TIGR04265">
    <property type="entry name" value="bac_cardiolipin"/>
    <property type="match status" value="1"/>
</dbReference>
<dbReference type="Proteomes" id="UP000326852">
    <property type="component" value="Unassembled WGS sequence"/>
</dbReference>
<dbReference type="PANTHER" id="PTHR21248:SF22">
    <property type="entry name" value="PHOSPHOLIPASE D"/>
    <property type="match status" value="1"/>
</dbReference>
<dbReference type="GO" id="GO:0005886">
    <property type="term" value="C:plasma membrane"/>
    <property type="evidence" value="ECO:0007669"/>
    <property type="project" value="UniProtKB-SubCell"/>
</dbReference>
<protein>
    <recommendedName>
        <fullName evidence="8">Cardiolipin synthase</fullName>
        <ecNumber evidence="8">2.7.8.-</ecNumber>
    </recommendedName>
</protein>
<organism evidence="11 12">
    <name type="scientific">Arthrobacter yangruifuii</name>
    <dbReference type="NCBI Taxonomy" id="2606616"/>
    <lineage>
        <taxon>Bacteria</taxon>
        <taxon>Bacillati</taxon>
        <taxon>Actinomycetota</taxon>
        <taxon>Actinomycetes</taxon>
        <taxon>Micrococcales</taxon>
        <taxon>Micrococcaceae</taxon>
        <taxon>Arthrobacter</taxon>
    </lineage>
</organism>
<dbReference type="GO" id="GO:0008808">
    <property type="term" value="F:cardiolipin synthase activity"/>
    <property type="evidence" value="ECO:0007669"/>
    <property type="project" value="UniProtKB-UniRule"/>
</dbReference>
<dbReference type="Gene3D" id="3.30.870.10">
    <property type="entry name" value="Endonuclease Chain A"/>
    <property type="match status" value="2"/>
</dbReference>
<dbReference type="EMBL" id="VTFX01000001">
    <property type="protein sequence ID" value="KAD4060107.1"/>
    <property type="molecule type" value="Genomic_DNA"/>
</dbReference>
<dbReference type="RefSeq" id="WP_152271334.1">
    <property type="nucleotide sequence ID" value="NZ_VTFX01000001.1"/>
</dbReference>
<reference evidence="11 12" key="1">
    <citation type="submission" date="2019-08" db="EMBL/GenBank/DDBJ databases">
        <title>Arthrobacter sp. nov., isolated from plateau pika and Tibetan wild ass.</title>
        <authorList>
            <person name="Ge Y."/>
        </authorList>
    </citation>
    <scope>NUCLEOTIDE SEQUENCE [LARGE SCALE GENOMIC DNA]</scope>
    <source>
        <strain evidence="11 12">785</strain>
    </source>
</reference>
<dbReference type="InterPro" id="IPR025202">
    <property type="entry name" value="PLD-like_dom"/>
</dbReference>
<evidence type="ECO:0000256" key="3">
    <source>
        <dbReference type="ARBA" id="ARBA00022679"/>
    </source>
</evidence>
<evidence type="ECO:0000256" key="2">
    <source>
        <dbReference type="ARBA" id="ARBA00022475"/>
    </source>
</evidence>
<dbReference type="PROSITE" id="PS50035">
    <property type="entry name" value="PLD"/>
    <property type="match status" value="2"/>
</dbReference>
<evidence type="ECO:0000256" key="4">
    <source>
        <dbReference type="ARBA" id="ARBA00022692"/>
    </source>
</evidence>
<sequence length="496" mass="56742">MRSAGVWWSLTGFDFTGWVAAVLTVVDYAIRIIALGVVPGNRRPTTAMAWLLCIFFLPIPGIILFSLFGNHRLSEHRVSRQAEISRLVRENTNELEAEDTNYGGPEWVLNAAELNRRLGSFPTLDGNKVELQRDYAESIAEMTEAVRTAKRYVHVEFYIIGYDAVTRDFFRALTNAAERGVTVRLLFDHIGTIRIPGYRKLLRELRGSHIQWRRMLPVEPFRGHWRRPDLRNHRKILVVDGAVAFTGSQNLVEPAYNKRRNHRSGRKWVELMARVEGPVVDELSVVFATDWNAETDENLERELSLYDWSYDPGNVTCQVVPSGPGFSTENNLRLFASLIYSASDRISITSPYFVPDDTLLYAVTTAAQRGVAVELFVSEKGDQFLVDHAQRSYYEALLRAGVRIYQYPKPLVLHAKHFTIDNEVAVLGSSNMDMRSFSLNLEVSVMMFDGTIVEQMRRVEDTYRSLSKELILDNWVGRPVWQRYIDNVARLTATLQ</sequence>
<evidence type="ECO:0000256" key="8">
    <source>
        <dbReference type="NCBIfam" id="TIGR04265"/>
    </source>
</evidence>
<dbReference type="CDD" id="cd09158">
    <property type="entry name" value="PLDc_EcCLS_like_2"/>
    <property type="match status" value="1"/>
</dbReference>
<dbReference type="SMART" id="SM00155">
    <property type="entry name" value="PLDc"/>
    <property type="match status" value="2"/>
</dbReference>
<feature type="transmembrane region" description="Helical" evidence="9">
    <location>
        <begin position="15"/>
        <end position="37"/>
    </location>
</feature>
<keyword evidence="6 9" id="KW-1133">Transmembrane helix</keyword>
<dbReference type="EC" id="2.7.8.-" evidence="8"/>
<keyword evidence="12" id="KW-1185">Reference proteome</keyword>
<gene>
    <name evidence="11" type="primary">cls</name>
    <name evidence="11" type="ORF">GD627_03320</name>
</gene>
<keyword evidence="7 9" id="KW-0472">Membrane</keyword>
<evidence type="ECO:0000256" key="5">
    <source>
        <dbReference type="ARBA" id="ARBA00022737"/>
    </source>
</evidence>